<reference evidence="2 3" key="1">
    <citation type="submission" date="2018-04" db="EMBL/GenBank/DDBJ databases">
        <authorList>
            <person name="Go L.Y."/>
            <person name="Mitchell J.A."/>
        </authorList>
    </citation>
    <scope>NUCLEOTIDE SEQUENCE [LARGE SCALE GENOMIC DNA]</scope>
    <source>
        <strain evidence="2">ULC066bin1</strain>
    </source>
</reference>
<dbReference type="InterPro" id="IPR031108">
    <property type="entry name" value="IscA_plant_cyanobact"/>
</dbReference>
<sequence length="117" mass="12591">MITLTDAAIARVKNLQNQRATSAPLRLGIKQGGCSGLSYLMDFVDQLEADDNQYEYNGVKIVINNSNLPQLQGLELDYTEDLLGGGFRFRNPNASKSCSCGTSFATPKELGAPVACS</sequence>
<dbReference type="GO" id="GO:0051537">
    <property type="term" value="F:2 iron, 2 sulfur cluster binding"/>
    <property type="evidence" value="ECO:0007669"/>
    <property type="project" value="UniProtKB-ARBA"/>
</dbReference>
<dbReference type="InterPro" id="IPR016092">
    <property type="entry name" value="ATAP"/>
</dbReference>
<dbReference type="Proteomes" id="UP000249467">
    <property type="component" value="Unassembled WGS sequence"/>
</dbReference>
<dbReference type="GO" id="GO:0016226">
    <property type="term" value="P:iron-sulfur cluster assembly"/>
    <property type="evidence" value="ECO:0007669"/>
    <property type="project" value="InterPro"/>
</dbReference>
<protein>
    <submittedName>
        <fullName evidence="2">Iron-sulfur cluster assembly accessory protein</fullName>
    </submittedName>
</protein>
<name>A0A2W4VTX1_9CYAN</name>
<comment type="caution">
    <text evidence="2">The sequence shown here is derived from an EMBL/GenBank/DDBJ whole genome shotgun (WGS) entry which is preliminary data.</text>
</comment>
<evidence type="ECO:0000313" key="3">
    <source>
        <dbReference type="Proteomes" id="UP000249467"/>
    </source>
</evidence>
<feature type="domain" description="Core" evidence="1">
    <location>
        <begin position="2"/>
        <end position="101"/>
    </location>
</feature>
<evidence type="ECO:0000259" key="1">
    <source>
        <dbReference type="Pfam" id="PF01521"/>
    </source>
</evidence>
<dbReference type="GO" id="GO:0030674">
    <property type="term" value="F:protein-macromolecule adaptor activity"/>
    <property type="evidence" value="ECO:0007669"/>
    <property type="project" value="TreeGrafter"/>
</dbReference>
<reference evidence="2 3" key="2">
    <citation type="submission" date="2018-06" db="EMBL/GenBank/DDBJ databases">
        <title>Metagenomic assembly of (sub)arctic Cyanobacteria and their associated microbiome from non-axenic cultures.</title>
        <authorList>
            <person name="Baurain D."/>
        </authorList>
    </citation>
    <scope>NUCLEOTIDE SEQUENCE [LARGE SCALE GENOMIC DNA]</scope>
    <source>
        <strain evidence="2">ULC066bin1</strain>
    </source>
</reference>
<dbReference type="Gene3D" id="2.60.300.12">
    <property type="entry name" value="HesB-like domain"/>
    <property type="match status" value="1"/>
</dbReference>
<dbReference type="PANTHER" id="PTHR47265">
    <property type="entry name" value="IRON-SULFUR ASSEMBLY PROTEIN ISCA, CHLOROPLASTIC"/>
    <property type="match status" value="1"/>
</dbReference>
<dbReference type="EMBL" id="QBML01000042">
    <property type="protein sequence ID" value="PZO36314.1"/>
    <property type="molecule type" value="Genomic_DNA"/>
</dbReference>
<dbReference type="Pfam" id="PF01521">
    <property type="entry name" value="Fe-S_biosyn"/>
    <property type="match status" value="1"/>
</dbReference>
<proteinExistence type="predicted"/>
<accession>A0A2W4VTX1</accession>
<dbReference type="InterPro" id="IPR035903">
    <property type="entry name" value="HesB-like_dom_sf"/>
</dbReference>
<dbReference type="InterPro" id="IPR017870">
    <property type="entry name" value="FeS_cluster_insertion_CS"/>
</dbReference>
<dbReference type="PANTHER" id="PTHR47265:SF1">
    <property type="entry name" value="IRON-SULFUR ASSEMBLY PROTEIN ISCA, CHLOROPLASTIC"/>
    <property type="match status" value="1"/>
</dbReference>
<dbReference type="PROSITE" id="PS01152">
    <property type="entry name" value="HESB"/>
    <property type="match status" value="1"/>
</dbReference>
<dbReference type="AlphaFoldDB" id="A0A2W4VTX1"/>
<dbReference type="SUPFAM" id="SSF89360">
    <property type="entry name" value="HesB-like domain"/>
    <property type="match status" value="1"/>
</dbReference>
<dbReference type="InterPro" id="IPR000361">
    <property type="entry name" value="ATAP_core_dom"/>
</dbReference>
<gene>
    <name evidence="2" type="ORF">DCF19_21900</name>
</gene>
<organism evidence="2 3">
    <name type="scientific">Pseudanabaena frigida</name>
    <dbReference type="NCBI Taxonomy" id="945775"/>
    <lineage>
        <taxon>Bacteria</taxon>
        <taxon>Bacillati</taxon>
        <taxon>Cyanobacteriota</taxon>
        <taxon>Cyanophyceae</taxon>
        <taxon>Pseudanabaenales</taxon>
        <taxon>Pseudanabaenaceae</taxon>
        <taxon>Pseudanabaena</taxon>
    </lineage>
</organism>
<evidence type="ECO:0000313" key="2">
    <source>
        <dbReference type="EMBL" id="PZO36314.1"/>
    </source>
</evidence>
<dbReference type="NCBIfam" id="TIGR00049">
    <property type="entry name" value="iron-sulfur cluster assembly accessory protein"/>
    <property type="match status" value="1"/>
</dbReference>